<protein>
    <submittedName>
        <fullName evidence="2">Uncharacterized protein</fullName>
    </submittedName>
</protein>
<reference evidence="2 3" key="1">
    <citation type="submission" date="2014-10" db="EMBL/GenBank/DDBJ databases">
        <title>Draft genome sequence of Actinoplanes utahensis NRRL 12052.</title>
        <authorList>
            <person name="Velasco-Bucheli B."/>
            <person name="del Cerro C."/>
            <person name="Hormigo D."/>
            <person name="Garcia J.L."/>
            <person name="Acebal C."/>
            <person name="Arroyo M."/>
            <person name="de la Mata I."/>
        </authorList>
    </citation>
    <scope>NUCLEOTIDE SEQUENCE [LARGE SCALE GENOMIC DNA]</scope>
    <source>
        <strain evidence="2 3">NRRL 12052</strain>
    </source>
</reference>
<evidence type="ECO:0000256" key="1">
    <source>
        <dbReference type="SAM" id="MobiDB-lite"/>
    </source>
</evidence>
<evidence type="ECO:0000313" key="2">
    <source>
        <dbReference type="EMBL" id="KHD76944.1"/>
    </source>
</evidence>
<keyword evidence="3" id="KW-1185">Reference proteome</keyword>
<evidence type="ECO:0000313" key="3">
    <source>
        <dbReference type="Proteomes" id="UP000054537"/>
    </source>
</evidence>
<organism evidence="2 3">
    <name type="scientific">Actinoplanes utahensis</name>
    <dbReference type="NCBI Taxonomy" id="1869"/>
    <lineage>
        <taxon>Bacteria</taxon>
        <taxon>Bacillati</taxon>
        <taxon>Actinomycetota</taxon>
        <taxon>Actinomycetes</taxon>
        <taxon>Micromonosporales</taxon>
        <taxon>Micromonosporaceae</taxon>
        <taxon>Actinoplanes</taxon>
    </lineage>
</organism>
<gene>
    <name evidence="2" type="ORF">MB27_14185</name>
</gene>
<proteinExistence type="predicted"/>
<comment type="caution">
    <text evidence="2">The sequence shown here is derived from an EMBL/GenBank/DDBJ whole genome shotgun (WGS) entry which is preliminary data.</text>
</comment>
<accession>A0A0A6URA9</accession>
<feature type="region of interest" description="Disordered" evidence="1">
    <location>
        <begin position="15"/>
        <end position="41"/>
    </location>
</feature>
<dbReference type="AlphaFoldDB" id="A0A0A6URA9"/>
<dbReference type="Proteomes" id="UP000054537">
    <property type="component" value="Unassembled WGS sequence"/>
</dbReference>
<name>A0A0A6URA9_ACTUT</name>
<sequence length="90" mass="9985">MIRIPVQVGREPPLVTRLGPALRRQRRQPAPEAHPATGELERDRLVRLAGDPQLPASAQRILGQLLQILVQTLRMKRPPGPETTAARAAY</sequence>
<dbReference type="EMBL" id="JRTT01000014">
    <property type="protein sequence ID" value="KHD76944.1"/>
    <property type="molecule type" value="Genomic_DNA"/>
</dbReference>